<evidence type="ECO:0000313" key="3">
    <source>
        <dbReference type="EMBL" id="TAA75293.1"/>
    </source>
</evidence>
<dbReference type="Gene3D" id="3.40.50.2000">
    <property type="entry name" value="Glycogen Phosphorylase B"/>
    <property type="match status" value="2"/>
</dbReference>
<dbReference type="GO" id="GO:0016757">
    <property type="term" value="F:glycosyltransferase activity"/>
    <property type="evidence" value="ECO:0007669"/>
    <property type="project" value="InterPro"/>
</dbReference>
<dbReference type="Pfam" id="PF13579">
    <property type="entry name" value="Glyco_trans_4_4"/>
    <property type="match status" value="1"/>
</dbReference>
<dbReference type="PANTHER" id="PTHR12526">
    <property type="entry name" value="GLYCOSYLTRANSFERASE"/>
    <property type="match status" value="1"/>
</dbReference>
<dbReference type="AlphaFoldDB" id="A0A521G2W3"/>
<dbReference type="InterPro" id="IPR028098">
    <property type="entry name" value="Glyco_trans_4-like_N"/>
</dbReference>
<protein>
    <submittedName>
        <fullName evidence="3">Glycosyltransferase involved in cell wall bisynthesis</fullName>
    </submittedName>
</protein>
<reference evidence="3" key="1">
    <citation type="submission" date="2017-07" db="EMBL/GenBank/DDBJ databases">
        <title>The cable genome - Insights into the physiology and evolution of filamentous bacteria capable of sulfide oxidation via long distance electron transfer.</title>
        <authorList>
            <person name="Thorup C."/>
            <person name="Bjerg J.T."/>
            <person name="Schreiber L."/>
            <person name="Nielsen L.P."/>
            <person name="Kjeldsen K.U."/>
            <person name="Boesen T."/>
            <person name="Boggild A."/>
            <person name="Meysman F."/>
            <person name="Geelhoed J."/>
            <person name="Schramm A."/>
        </authorList>
    </citation>
    <scope>NUCLEOTIDE SEQUENCE [LARGE SCALE GENOMIC DNA]</scope>
    <source>
        <strain evidence="3">GS</strain>
    </source>
</reference>
<dbReference type="InterPro" id="IPR001296">
    <property type="entry name" value="Glyco_trans_1"/>
</dbReference>
<organism evidence="3 4">
    <name type="scientific">Candidatus Electronema aureum</name>
    <dbReference type="NCBI Taxonomy" id="2005002"/>
    <lineage>
        <taxon>Bacteria</taxon>
        <taxon>Pseudomonadati</taxon>
        <taxon>Thermodesulfobacteriota</taxon>
        <taxon>Desulfobulbia</taxon>
        <taxon>Desulfobulbales</taxon>
        <taxon>Desulfobulbaceae</taxon>
        <taxon>Candidatus Electronema</taxon>
    </lineage>
</organism>
<evidence type="ECO:0000259" key="1">
    <source>
        <dbReference type="Pfam" id="PF00534"/>
    </source>
</evidence>
<evidence type="ECO:0000259" key="2">
    <source>
        <dbReference type="Pfam" id="PF13579"/>
    </source>
</evidence>
<keyword evidence="4" id="KW-1185">Reference proteome</keyword>
<feature type="domain" description="Glycosyl transferase family 1" evidence="1">
    <location>
        <begin position="218"/>
        <end position="369"/>
    </location>
</feature>
<proteinExistence type="predicted"/>
<dbReference type="EMBL" id="NQJD01000008">
    <property type="protein sequence ID" value="TAA75293.1"/>
    <property type="molecule type" value="Genomic_DNA"/>
</dbReference>
<sequence>MDKQPLKVLFLTTSFPLTRESRSGVFILRMIENLPAHIQLTVLTPDDSSTRHYTVSDRYALLPFRYAPKSWQGLAHGDGGIMAALAQSRWNLLLIAPLLCSCFLMTCWHARKADVIHAHWSINGLIAGIVGLLWRKPVITTLRGSDVNSAATSWLMRQLAGSCLSHSKSVVTVSPALRQALIQQFPIYTHKIKVVANGIAPAFFIAGDTRAATDRTVHFLYAGNLIVGKGVQVILEAAAALSADNWLLDIVGEGAERENLEAFCQEKGLQSKVRFHGSVAPEQMPEFMRRADVFVFASFAEGRPNVVLEAMAAGLPVLASSIPAVQELIVSGKEGLLFPPGDAQLLSEQMTRLLSNPTELRSIGENARRTITALNLSWQETGRRYAALYEEAIN</sequence>
<comment type="caution">
    <text evidence="3">The sequence shown here is derived from an EMBL/GenBank/DDBJ whole genome shotgun (WGS) entry which is preliminary data.</text>
</comment>
<dbReference type="Proteomes" id="UP000316238">
    <property type="component" value="Unassembled WGS sequence"/>
</dbReference>
<evidence type="ECO:0000313" key="4">
    <source>
        <dbReference type="Proteomes" id="UP000316238"/>
    </source>
</evidence>
<dbReference type="Pfam" id="PF00534">
    <property type="entry name" value="Glycos_transf_1"/>
    <property type="match status" value="1"/>
</dbReference>
<gene>
    <name evidence="3" type="ORF">CDV28_10832</name>
</gene>
<accession>A0A521G2W3</accession>
<name>A0A521G2W3_9BACT</name>
<feature type="domain" description="Glycosyltransferase subfamily 4-like N-terminal" evidence="2">
    <location>
        <begin position="24"/>
        <end position="198"/>
    </location>
</feature>
<dbReference type="SUPFAM" id="SSF53756">
    <property type="entry name" value="UDP-Glycosyltransferase/glycogen phosphorylase"/>
    <property type="match status" value="1"/>
</dbReference>